<dbReference type="OrthoDB" id="10611141at2759"/>
<sequence length="529" mass="58423">MDARFSSTTVLKMSSPKFSFGVFPSAIVSSENGEAGLSEVPDCIYRHPSSEEAIFDTYGAISTLLDLSRSIFPSDAADFSPNTSTTELTHDATTYTVASMNDSRSNLLLLFALERNSSSCSPQEILQTVYRLLGFLSMDIATSLADAHFRSDLDGMVFHVVNSVIDHWPLNDISLSLSAFDQAPETEHLDAVMLSFEAGDIFDQDAWDGFTGSVYVIGTSVFFKEVLIASHKASSLLQDVCLFMRLHRKGFRRLREVNTGEDKARVKTSLIRVFPSDKKNPAEMEVYLVWCSKEDTILCTCVELFGIEQGNLSATAALLEIVVRGCQKTLAHPVVDKCGRLLKRKAGFFPWQNSGRSGKQSSTSSSERSERSLSEKMSVSGMSTSSKGSHSPSTSSSTSTTSDASTVIRVSVSPAPSAGPSMDLAFRLVIDKENALLSFQSFLDDQRKLSVVPPSLQKDFMMMVTRIRAQFKKKRNDRQELALRISYPPPNLSRFYWVSGWNLPEKLKELFVCYPDGAEESALLQAFTV</sequence>
<dbReference type="Proteomes" id="UP000186922">
    <property type="component" value="Unassembled WGS sequence"/>
</dbReference>
<accession>A0A1D1W2J1</accession>
<feature type="region of interest" description="Disordered" evidence="1">
    <location>
        <begin position="353"/>
        <end position="405"/>
    </location>
</feature>
<evidence type="ECO:0000256" key="1">
    <source>
        <dbReference type="SAM" id="MobiDB-lite"/>
    </source>
</evidence>
<comment type="caution">
    <text evidence="2">The sequence shown here is derived from an EMBL/GenBank/DDBJ whole genome shotgun (WGS) entry which is preliminary data.</text>
</comment>
<dbReference type="AlphaFoldDB" id="A0A1D1W2J1"/>
<protein>
    <submittedName>
        <fullName evidence="2">Uncharacterized protein</fullName>
    </submittedName>
</protein>
<dbReference type="EMBL" id="BDGG01000014">
    <property type="protein sequence ID" value="GAV06953.1"/>
    <property type="molecule type" value="Genomic_DNA"/>
</dbReference>
<feature type="compositionally biased region" description="Low complexity" evidence="1">
    <location>
        <begin position="354"/>
        <end position="366"/>
    </location>
</feature>
<reference evidence="2 3" key="1">
    <citation type="journal article" date="2016" name="Nat. Commun.">
        <title>Extremotolerant tardigrade genome and improved radiotolerance of human cultured cells by tardigrade-unique protein.</title>
        <authorList>
            <person name="Hashimoto T."/>
            <person name="Horikawa D.D."/>
            <person name="Saito Y."/>
            <person name="Kuwahara H."/>
            <person name="Kozuka-Hata H."/>
            <person name="Shin-I T."/>
            <person name="Minakuchi Y."/>
            <person name="Ohishi K."/>
            <person name="Motoyama A."/>
            <person name="Aizu T."/>
            <person name="Enomoto A."/>
            <person name="Kondo K."/>
            <person name="Tanaka S."/>
            <person name="Hara Y."/>
            <person name="Koshikawa S."/>
            <person name="Sagara H."/>
            <person name="Miura T."/>
            <person name="Yokobori S."/>
            <person name="Miyagawa K."/>
            <person name="Suzuki Y."/>
            <person name="Kubo T."/>
            <person name="Oyama M."/>
            <person name="Kohara Y."/>
            <person name="Fujiyama A."/>
            <person name="Arakawa K."/>
            <person name="Katayama T."/>
            <person name="Toyoda A."/>
            <person name="Kunieda T."/>
        </authorList>
    </citation>
    <scope>NUCLEOTIDE SEQUENCE [LARGE SCALE GENOMIC DNA]</scope>
    <source>
        <strain evidence="2 3">YOKOZUNA-1</strain>
    </source>
</reference>
<evidence type="ECO:0000313" key="3">
    <source>
        <dbReference type="Proteomes" id="UP000186922"/>
    </source>
</evidence>
<feature type="compositionally biased region" description="Low complexity" evidence="1">
    <location>
        <begin position="375"/>
        <end position="405"/>
    </location>
</feature>
<gene>
    <name evidence="2" type="primary">RvY_16859-1</name>
    <name evidence="2" type="synonym">RvY_16859.1</name>
    <name evidence="2" type="ORF">RvY_16859</name>
</gene>
<name>A0A1D1W2J1_RAMVA</name>
<organism evidence="2 3">
    <name type="scientific">Ramazzottius varieornatus</name>
    <name type="common">Water bear</name>
    <name type="synonym">Tardigrade</name>
    <dbReference type="NCBI Taxonomy" id="947166"/>
    <lineage>
        <taxon>Eukaryota</taxon>
        <taxon>Metazoa</taxon>
        <taxon>Ecdysozoa</taxon>
        <taxon>Tardigrada</taxon>
        <taxon>Eutardigrada</taxon>
        <taxon>Parachela</taxon>
        <taxon>Hypsibioidea</taxon>
        <taxon>Ramazzottiidae</taxon>
        <taxon>Ramazzottius</taxon>
    </lineage>
</organism>
<evidence type="ECO:0000313" key="2">
    <source>
        <dbReference type="EMBL" id="GAV06953.1"/>
    </source>
</evidence>
<proteinExistence type="predicted"/>
<keyword evidence="3" id="KW-1185">Reference proteome</keyword>